<keyword evidence="2" id="KW-1185">Reference proteome</keyword>
<protein>
    <submittedName>
        <fullName evidence="1">Uncharacterized protein</fullName>
    </submittedName>
</protein>
<name>A0AA86YAU8_9CAUD</name>
<accession>A0AA86YAU8</accession>
<dbReference type="GeneID" id="301841410"/>
<dbReference type="RefSeq" id="YP_013605545.1">
    <property type="nucleotide sequence ID" value="NC_134205.1"/>
</dbReference>
<organism evidence="1 2">
    <name type="scientific">Caudoviricetes sp. vir335</name>
    <dbReference type="NCBI Taxonomy" id="3068357"/>
    <lineage>
        <taxon>Viruses</taxon>
        <taxon>Duplodnaviria</taxon>
        <taxon>Heunggongvirae</taxon>
        <taxon>Uroviricota</taxon>
        <taxon>Caudoviricetes</taxon>
    </lineage>
</organism>
<sequence>MTIEEALGDEVFDPSSVTEGVPFESLDASQRAELSAWCDSRISEWSEVRGMLMESWRTQERLNDSLKHMADAESYRVQAMVCGSASLFAGASDLIVRRIAELKRLKKMADGDLRYRDHRCYGIVSNLFLLSFLQIIHAVNVNLIYAVRIRCLVGENPAGDADYAAGDRKRE</sequence>
<gene>
    <name evidence="1" type="ORF">vir335_00085</name>
</gene>
<dbReference type="Proteomes" id="UP001302000">
    <property type="component" value="Segment"/>
</dbReference>
<evidence type="ECO:0000313" key="1">
    <source>
        <dbReference type="EMBL" id="DBA35641.1"/>
    </source>
</evidence>
<proteinExistence type="predicted"/>
<reference evidence="1 2" key="1">
    <citation type="journal article" date="2023" name="Nat. Microbiol.">
        <title>A compendium of viruses from methanogenic archaea reveals their diversity and adaptations to the gut environment.</title>
        <authorList>
            <person name="Medvedeva S."/>
            <person name="Borrel G."/>
            <person name="Krupovic M."/>
            <person name="Gribaldo S."/>
        </authorList>
    </citation>
    <scope>NUCLEOTIDE SEQUENCE [LARGE SCALE GENOMIC DNA]</scope>
</reference>
<dbReference type="EMBL" id="BK063680">
    <property type="protein sequence ID" value="DBA35641.1"/>
    <property type="molecule type" value="Genomic_DNA"/>
</dbReference>
<evidence type="ECO:0000313" key="2">
    <source>
        <dbReference type="Proteomes" id="UP001302000"/>
    </source>
</evidence>